<keyword evidence="2" id="KW-0479">Metal-binding</keyword>
<dbReference type="SMART" id="SM00066">
    <property type="entry name" value="GAL4"/>
    <property type="match status" value="1"/>
</dbReference>
<comment type="subcellular location">
    <subcellularLocation>
        <location evidence="1">Nucleus</location>
    </subcellularLocation>
</comment>
<dbReference type="OrthoDB" id="424974at2759"/>
<dbReference type="Pfam" id="PF04082">
    <property type="entry name" value="Fungal_trans"/>
    <property type="match status" value="1"/>
</dbReference>
<dbReference type="EMBL" id="JAACJN010000530">
    <property type="protein sequence ID" value="KAF5340467.1"/>
    <property type="molecule type" value="Genomic_DNA"/>
</dbReference>
<evidence type="ECO:0000256" key="5">
    <source>
        <dbReference type="SAM" id="MobiDB-lite"/>
    </source>
</evidence>
<dbReference type="GO" id="GO:0003677">
    <property type="term" value="F:DNA binding"/>
    <property type="evidence" value="ECO:0007669"/>
    <property type="project" value="InterPro"/>
</dbReference>
<evidence type="ECO:0000256" key="2">
    <source>
        <dbReference type="ARBA" id="ARBA00022723"/>
    </source>
</evidence>
<sequence>MKSFGPGSASGSFHSFPQINRKEKDNIKRSLGQISCAECRRLKLRCDKNIPCGSCVRRKCEFLCPTETLPSLTKGKRETTESATLSKNIESMMKRIRQLEDALATLQATVSTEPHPLLKDKPTLLPEIAEKPKPRNNDSEGVDSLDALGTLTLSELGDARYLGRSAGPERLFEQSPGVSDTSPTNEINPPPSQEIAKLVNSFPFVSDGTWDVDESIEILQSYLPREDQAWALAETFSTQTYFKLDLVSKEELYDELLTPVYEYISGEETRAFPDVQERKFPLPPSRLAVLFLCLAHGALTDLERPMFNTESEMYFNLARASLALHPVFSHPDLACVQALALAGLFQYMGGQSYNVESAWLFTALAAKLAHAIGLHYESPRWGMDQKTLHRRRAIYWDIHSLDMILSQGLGRPHSVTVAHGDTPFPEDEEQDRSVDAKGNPEPGFARWRMAWFKDIVAPFHDLALSPRMPDYQRILELEQRIQRHPPPKKYETLLSQSSGPPGEGQRPTNFDFERQKEQAQAGSYQSEYTITAIKSHQLTQLREAMILYVHRAFFVQALLQSPSDPSKSVYAPSFLAAYRSASKMIYVNVQYFYNYSEILLRFWTLWTGILSAGIVLGMIVIRCPTSVFAEHAFAKLGLALELFRVGATRSDRAKRGLNTLLLIHEKANEAYNSARSQANSPQDAVNMVQEDAEARHTLEMFVGYTKLLVKNMKPSYARDDSPTATTTASTSAGLQQGGYSSPPPPTGGAGPDSTTTVGSIPEQSPPYLSSAQQQPKSHYSPYPPPSHVHAHQQPIPPNSSLLHSGTSTPTTSEGSLNMGYPDPTQQQQQQPVDRRMFSYAPSSSSSSSGNNDSRMGSHSPADVSSGGGVPSHHTHQPHLGYTDNSPMQYTHPHAYPSSSTQPQYHHPHHQSGSRDNSWNTNSGHQGQGHQGSDVFIHSTYSSQSHGGGSGGANQSHSGVASAPMMGTPIPLTMSVGAMNAQWVEMMQDVGVYRSGTFTSSSTIPGLGASSGKAIKRVGTVVVNVLDAFLIRRRIAQVELGLRKKDPLALDLNKRRSLYSDLLELYRPGYSIRIRTRAFCLIMEKIAGSESFEDVAFALVDKPLWQSHDLLLDILFSLRNDVSQVFPVDPSQHVEGQLGYLRYLGFRAYLQNTTPDDEGTTVRRLIGDPFLRFLRFAILISTTQDFTRMLLRLEDFDLFTFITQIGLDTPASQDFLRTLLSGLDAREDSDLRAQVQEKLLVQDGRPPQLHRVVNDDKNLSTDIAKWYPKPTPRSDPKFLLLAVQTNMRMLPSIIAQHAFEGASSSSKFIEQQLPPLVTTQRPHATRRKTSIEVINGETLTVTRRMMDTAGEDAQGKTAVLSLASHDQLPSMGWTAGFVTQEESLCFCSTLWHSLGQANIVSRYPWPDTGPGSIAGIFSEGVVVFRQAISLNSEMDTSDYTHNPERIPAVLAPSLRRVISVISVAAPVAPELTFDGEDFASDQVREEFMEKIRLILRMAGWHGKTFLVLGALGCGRRACPPTSVARLMKSVLLEKEFEGWFARIVFAVLGSGGEDIENFEIFQDVLAGVEV</sequence>
<feature type="compositionally biased region" description="Low complexity" evidence="5">
    <location>
        <begin position="722"/>
        <end position="740"/>
    </location>
</feature>
<feature type="compositionally biased region" description="Polar residues" evidence="5">
    <location>
        <begin position="757"/>
        <end position="771"/>
    </location>
</feature>
<feature type="region of interest" description="Disordered" evidence="5">
    <location>
        <begin position="485"/>
        <end position="509"/>
    </location>
</feature>
<dbReference type="Pfam" id="PF10021">
    <property type="entry name" value="PARG_cat_microb"/>
    <property type="match status" value="1"/>
</dbReference>
<proteinExistence type="predicted"/>
<feature type="compositionally biased region" description="Polar residues" evidence="5">
    <location>
        <begin position="176"/>
        <end position="187"/>
    </location>
</feature>
<dbReference type="PROSITE" id="PS50048">
    <property type="entry name" value="ZN2_CY6_FUNGAL_2"/>
    <property type="match status" value="1"/>
</dbReference>
<dbReference type="Gene3D" id="4.10.240.10">
    <property type="entry name" value="Zn(2)-C6 fungal-type DNA-binding domain"/>
    <property type="match status" value="1"/>
</dbReference>
<organism evidence="7 8">
    <name type="scientific">Collybiopsis confluens</name>
    <dbReference type="NCBI Taxonomy" id="2823264"/>
    <lineage>
        <taxon>Eukaryota</taxon>
        <taxon>Fungi</taxon>
        <taxon>Dikarya</taxon>
        <taxon>Basidiomycota</taxon>
        <taxon>Agaricomycotina</taxon>
        <taxon>Agaricomycetes</taxon>
        <taxon>Agaricomycetidae</taxon>
        <taxon>Agaricales</taxon>
        <taxon>Marasmiineae</taxon>
        <taxon>Omphalotaceae</taxon>
        <taxon>Collybiopsis</taxon>
    </lineage>
</organism>
<dbReference type="PROSITE" id="PS00463">
    <property type="entry name" value="ZN2_CY6_FUNGAL_1"/>
    <property type="match status" value="1"/>
</dbReference>
<keyword evidence="3" id="KW-0539">Nucleus</keyword>
<dbReference type="Gene3D" id="3.40.220.10">
    <property type="entry name" value="Leucine Aminopeptidase, subunit E, domain 1"/>
    <property type="match status" value="1"/>
</dbReference>
<dbReference type="GO" id="GO:0000981">
    <property type="term" value="F:DNA-binding transcription factor activity, RNA polymerase II-specific"/>
    <property type="evidence" value="ECO:0007669"/>
    <property type="project" value="InterPro"/>
</dbReference>
<evidence type="ECO:0000313" key="7">
    <source>
        <dbReference type="EMBL" id="KAF5340467.1"/>
    </source>
</evidence>
<protein>
    <recommendedName>
        <fullName evidence="6">Zn(2)-C6 fungal-type domain-containing protein</fullName>
    </recommendedName>
</protein>
<feature type="compositionally biased region" description="Polar residues" evidence="5">
    <location>
        <begin position="913"/>
        <end position="922"/>
    </location>
</feature>
<dbReference type="PANTHER" id="PTHR31001:SF56">
    <property type="entry name" value="ZN(2)-C6 FUNGAL-TYPE DOMAIN-CONTAINING PROTEIN"/>
    <property type="match status" value="1"/>
</dbReference>
<dbReference type="CDD" id="cd12148">
    <property type="entry name" value="fungal_TF_MHR"/>
    <property type="match status" value="1"/>
</dbReference>
<dbReference type="GO" id="GO:0006351">
    <property type="term" value="P:DNA-templated transcription"/>
    <property type="evidence" value="ECO:0007669"/>
    <property type="project" value="InterPro"/>
</dbReference>
<accession>A0A8H5FKZ6</accession>
<gene>
    <name evidence="7" type="ORF">D9757_014601</name>
</gene>
<evidence type="ECO:0000256" key="4">
    <source>
        <dbReference type="SAM" id="Coils"/>
    </source>
</evidence>
<dbReference type="InterPro" id="IPR019261">
    <property type="entry name" value="PARG_cat_microbial"/>
</dbReference>
<dbReference type="Proteomes" id="UP000518752">
    <property type="component" value="Unassembled WGS sequence"/>
</dbReference>
<feature type="region of interest" description="Disordered" evidence="5">
    <location>
        <begin position="170"/>
        <end position="192"/>
    </location>
</feature>
<dbReference type="GO" id="GO:0005634">
    <property type="term" value="C:nucleus"/>
    <property type="evidence" value="ECO:0007669"/>
    <property type="project" value="UniProtKB-SubCell"/>
</dbReference>
<feature type="coiled-coil region" evidence="4">
    <location>
        <begin position="82"/>
        <end position="109"/>
    </location>
</feature>
<evidence type="ECO:0000256" key="3">
    <source>
        <dbReference type="ARBA" id="ARBA00023242"/>
    </source>
</evidence>
<dbReference type="CDD" id="cd00067">
    <property type="entry name" value="GAL4"/>
    <property type="match status" value="1"/>
</dbReference>
<keyword evidence="8" id="KW-1185">Reference proteome</keyword>
<dbReference type="InterPro" id="IPR001138">
    <property type="entry name" value="Zn2Cys6_DnaBD"/>
</dbReference>
<feature type="region of interest" description="Disordered" evidence="5">
    <location>
        <begin position="420"/>
        <end position="439"/>
    </location>
</feature>
<name>A0A8H5FKZ6_9AGAR</name>
<evidence type="ECO:0000313" key="8">
    <source>
        <dbReference type="Proteomes" id="UP000518752"/>
    </source>
</evidence>
<dbReference type="GO" id="GO:0008270">
    <property type="term" value="F:zinc ion binding"/>
    <property type="evidence" value="ECO:0007669"/>
    <property type="project" value="InterPro"/>
</dbReference>
<evidence type="ECO:0000256" key="1">
    <source>
        <dbReference type="ARBA" id="ARBA00004123"/>
    </source>
</evidence>
<dbReference type="InterPro" id="IPR050613">
    <property type="entry name" value="Sec_Metabolite_Reg"/>
</dbReference>
<dbReference type="InterPro" id="IPR036864">
    <property type="entry name" value="Zn2-C6_fun-type_DNA-bd_sf"/>
</dbReference>
<feature type="region of interest" description="Disordered" evidence="5">
    <location>
        <begin position="716"/>
        <end position="963"/>
    </location>
</feature>
<feature type="compositionally biased region" description="Low complexity" evidence="5">
    <location>
        <begin position="804"/>
        <end position="815"/>
    </location>
</feature>
<dbReference type="InterPro" id="IPR007219">
    <property type="entry name" value="XnlR_reg_dom"/>
</dbReference>
<reference evidence="7 8" key="1">
    <citation type="journal article" date="2020" name="ISME J.">
        <title>Uncovering the hidden diversity of litter-decomposition mechanisms in mushroom-forming fungi.</title>
        <authorList>
            <person name="Floudas D."/>
            <person name="Bentzer J."/>
            <person name="Ahren D."/>
            <person name="Johansson T."/>
            <person name="Persson P."/>
            <person name="Tunlid A."/>
        </authorList>
    </citation>
    <scope>NUCLEOTIDE SEQUENCE [LARGE SCALE GENOMIC DNA]</scope>
    <source>
        <strain evidence="7 8">CBS 406.79</strain>
    </source>
</reference>
<dbReference type="PANTHER" id="PTHR31001">
    <property type="entry name" value="UNCHARACTERIZED TRANSCRIPTIONAL REGULATORY PROTEIN"/>
    <property type="match status" value="1"/>
</dbReference>
<comment type="caution">
    <text evidence="7">The sequence shown here is derived from an EMBL/GenBank/DDBJ whole genome shotgun (WGS) entry which is preliminary data.</text>
</comment>
<dbReference type="SUPFAM" id="SSF57701">
    <property type="entry name" value="Zn2/Cys6 DNA-binding domain"/>
    <property type="match status" value="1"/>
</dbReference>
<keyword evidence="4" id="KW-0175">Coiled coil</keyword>
<dbReference type="InterPro" id="IPR043472">
    <property type="entry name" value="Macro_dom-like"/>
</dbReference>
<feature type="domain" description="Zn(2)-C6 fungal-type" evidence="6">
    <location>
        <begin position="35"/>
        <end position="64"/>
    </location>
</feature>
<dbReference type="SMART" id="SM00906">
    <property type="entry name" value="Fungal_trans"/>
    <property type="match status" value="1"/>
</dbReference>
<evidence type="ECO:0000259" key="6">
    <source>
        <dbReference type="PROSITE" id="PS50048"/>
    </source>
</evidence>